<dbReference type="GO" id="GO:0004760">
    <property type="term" value="F:L-serine-pyruvate transaminase activity"/>
    <property type="evidence" value="ECO:0007669"/>
    <property type="project" value="TreeGrafter"/>
</dbReference>
<dbReference type="InterPro" id="IPR000192">
    <property type="entry name" value="Aminotrans_V_dom"/>
</dbReference>
<dbReference type="InterPro" id="IPR015421">
    <property type="entry name" value="PyrdxlP-dep_Trfase_major"/>
</dbReference>
<dbReference type="EC" id="2.6.1.44" evidence="3"/>
<evidence type="ECO:0000313" key="12">
    <source>
        <dbReference type="EMBL" id="PVZ97887.1"/>
    </source>
</evidence>
<evidence type="ECO:0000256" key="10">
    <source>
        <dbReference type="RuleBase" id="RU004504"/>
    </source>
</evidence>
<evidence type="ECO:0000256" key="9">
    <source>
        <dbReference type="RuleBase" id="RU004075"/>
    </source>
</evidence>
<dbReference type="AlphaFoldDB" id="A0A2U1IYM5"/>
<dbReference type="PIRSF" id="PIRSF000524">
    <property type="entry name" value="SPT"/>
    <property type="match status" value="1"/>
</dbReference>
<comment type="similarity">
    <text evidence="2 9">Belongs to the class-V pyridoxal-phosphate-dependent aminotransferase family.</text>
</comment>
<name>A0A2U1IYM5_SMIAN</name>
<dbReference type="InterPro" id="IPR024169">
    <property type="entry name" value="SP_NH2Trfase/AEP_transaminase"/>
</dbReference>
<reference evidence="12 13" key="1">
    <citation type="journal article" date="2018" name="MBio">
        <title>Comparative Genomics Reveals the Core Gene Toolbox for the Fungus-Insect Symbiosis.</title>
        <authorList>
            <person name="Wang Y."/>
            <person name="Stata M."/>
            <person name="Wang W."/>
            <person name="Stajich J.E."/>
            <person name="White M.M."/>
            <person name="Moncalvo J.M."/>
        </authorList>
    </citation>
    <scope>NUCLEOTIDE SEQUENCE [LARGE SCALE GENOMIC DNA]</scope>
    <source>
        <strain evidence="12 13">AUS-126-30</strain>
    </source>
</reference>
<dbReference type="SUPFAM" id="SSF53383">
    <property type="entry name" value="PLP-dependent transferases"/>
    <property type="match status" value="1"/>
</dbReference>
<keyword evidence="6 8" id="KW-0663">Pyridoxal phosphate</keyword>
<comment type="cofactor">
    <cofactor evidence="1 8 10">
        <name>pyridoxal 5'-phosphate</name>
        <dbReference type="ChEBI" id="CHEBI:597326"/>
    </cofactor>
</comment>
<keyword evidence="4" id="KW-0032">Aminotransferase</keyword>
<evidence type="ECO:0000256" key="5">
    <source>
        <dbReference type="ARBA" id="ARBA00022679"/>
    </source>
</evidence>
<dbReference type="InterPro" id="IPR015424">
    <property type="entry name" value="PyrdxlP-dep_Trfase"/>
</dbReference>
<evidence type="ECO:0000256" key="3">
    <source>
        <dbReference type="ARBA" id="ARBA00013049"/>
    </source>
</evidence>
<evidence type="ECO:0000256" key="4">
    <source>
        <dbReference type="ARBA" id="ARBA00022576"/>
    </source>
</evidence>
<organism evidence="12 13">
    <name type="scientific">Smittium angustum</name>
    <dbReference type="NCBI Taxonomy" id="133377"/>
    <lineage>
        <taxon>Eukaryota</taxon>
        <taxon>Fungi</taxon>
        <taxon>Fungi incertae sedis</taxon>
        <taxon>Zoopagomycota</taxon>
        <taxon>Kickxellomycotina</taxon>
        <taxon>Harpellomycetes</taxon>
        <taxon>Harpellales</taxon>
        <taxon>Legeriomycetaceae</taxon>
        <taxon>Smittium</taxon>
    </lineage>
</organism>
<evidence type="ECO:0000259" key="11">
    <source>
        <dbReference type="Pfam" id="PF00266"/>
    </source>
</evidence>
<comment type="caution">
    <text evidence="12">The sequence shown here is derived from an EMBL/GenBank/DDBJ whole genome shotgun (WGS) entry which is preliminary data.</text>
</comment>
<feature type="binding site" evidence="7">
    <location>
        <position position="346"/>
    </location>
    <ligand>
        <name>substrate</name>
    </ligand>
</feature>
<dbReference type="Pfam" id="PF00266">
    <property type="entry name" value="Aminotran_5"/>
    <property type="match status" value="1"/>
</dbReference>
<feature type="domain" description="Aminotransferase class V" evidence="11">
    <location>
        <begin position="50"/>
        <end position="335"/>
    </location>
</feature>
<keyword evidence="13" id="KW-1185">Reference proteome</keyword>
<keyword evidence="5" id="KW-0808">Transferase</keyword>
<dbReference type="PROSITE" id="PS00595">
    <property type="entry name" value="AA_TRANSFER_CLASS_5"/>
    <property type="match status" value="1"/>
</dbReference>
<evidence type="ECO:0000256" key="8">
    <source>
        <dbReference type="PIRSR" id="PIRSR000524-50"/>
    </source>
</evidence>
<sequence length="384" mass="41817">MYSQNEICMIPGPVECDKDILQIMSTKTTSFVDPLFIASFGELLKNLKTVFGTTTAQPFVIAGSGTLGWDQTAVNLLEEGDNVLCLSIGLFGNEIGNCMEAYGANVEKITSQIGDTYSIEKVEAALKAKKYKIVTVTHVDTSTGVVADVQSLCKVVHRVSPTTLIVVDSVTAAAAERLYFDRWGVDVVIAASQKALGSAPGVSIVMVSQRALETVNNRKTPPHAYYLSWKRWLPVMIAYESKKPAYFATPSIQIVMSLNQSVKHLVEIGMEQVFSRHEKTGTKFAKAIKDFGLVPLPISEKVRSNALSAIWLPQGITLSDLISKMLSRGILISGGILVDHSTEYFRIGHMGFSAINPEVDYVERTIAALKDSLVEAGYSPKTSL</sequence>
<gene>
    <name evidence="12" type="ORF">BB558_006140</name>
</gene>
<dbReference type="PANTHER" id="PTHR21152:SF24">
    <property type="entry name" value="ALANINE--GLYOXYLATE AMINOTRANSFERASE 1"/>
    <property type="match status" value="1"/>
</dbReference>
<dbReference type="GO" id="GO:0008453">
    <property type="term" value="F:alanine-glyoxylate transaminase activity"/>
    <property type="evidence" value="ECO:0007669"/>
    <property type="project" value="UniProtKB-EC"/>
</dbReference>
<protein>
    <recommendedName>
        <fullName evidence="3">alanine--glyoxylate transaminase</fullName>
        <ecNumber evidence="3">2.6.1.44</ecNumber>
    </recommendedName>
</protein>
<evidence type="ECO:0000256" key="2">
    <source>
        <dbReference type="ARBA" id="ARBA00009236"/>
    </source>
</evidence>
<dbReference type="Proteomes" id="UP000245591">
    <property type="component" value="Unassembled WGS sequence"/>
</dbReference>
<dbReference type="PANTHER" id="PTHR21152">
    <property type="entry name" value="AMINOTRANSFERASE CLASS V"/>
    <property type="match status" value="1"/>
</dbReference>
<dbReference type="GO" id="GO:0005777">
    <property type="term" value="C:peroxisome"/>
    <property type="evidence" value="ECO:0007669"/>
    <property type="project" value="TreeGrafter"/>
</dbReference>
<dbReference type="FunFam" id="3.40.640.10:FF:000027">
    <property type="entry name" value="Serine--pyruvate aminotransferase, mitochondrial"/>
    <property type="match status" value="1"/>
</dbReference>
<evidence type="ECO:0000256" key="7">
    <source>
        <dbReference type="PIRSR" id="PIRSR000524-1"/>
    </source>
</evidence>
<dbReference type="EMBL" id="MBFU01000702">
    <property type="protein sequence ID" value="PVZ97887.1"/>
    <property type="molecule type" value="Genomic_DNA"/>
</dbReference>
<evidence type="ECO:0000256" key="6">
    <source>
        <dbReference type="ARBA" id="ARBA00022898"/>
    </source>
</evidence>
<evidence type="ECO:0000313" key="13">
    <source>
        <dbReference type="Proteomes" id="UP000245591"/>
    </source>
</evidence>
<evidence type="ECO:0000256" key="1">
    <source>
        <dbReference type="ARBA" id="ARBA00001933"/>
    </source>
</evidence>
<dbReference type="GO" id="GO:0019265">
    <property type="term" value="P:glycine biosynthetic process, by transamination of glyoxylate"/>
    <property type="evidence" value="ECO:0007669"/>
    <property type="project" value="TreeGrafter"/>
</dbReference>
<dbReference type="Gene3D" id="3.90.1150.10">
    <property type="entry name" value="Aspartate Aminotransferase, domain 1"/>
    <property type="match status" value="1"/>
</dbReference>
<feature type="modified residue" description="N6-(pyridoxal phosphate)lysine" evidence="8">
    <location>
        <position position="194"/>
    </location>
</feature>
<dbReference type="Gene3D" id="3.40.640.10">
    <property type="entry name" value="Type I PLP-dependent aspartate aminotransferase-like (Major domain)"/>
    <property type="match status" value="1"/>
</dbReference>
<dbReference type="InterPro" id="IPR020578">
    <property type="entry name" value="Aminotrans_V_PyrdxlP_BS"/>
</dbReference>
<proteinExistence type="inferred from homology"/>
<dbReference type="InterPro" id="IPR015422">
    <property type="entry name" value="PyrdxlP-dep_Trfase_small"/>
</dbReference>
<accession>A0A2U1IYM5</accession>